<accession>A0ACB8SH52</accession>
<comment type="caution">
    <text evidence="1">The sequence shown here is derived from an EMBL/GenBank/DDBJ whole genome shotgun (WGS) entry which is preliminary data.</text>
</comment>
<gene>
    <name evidence="1" type="ORF">BV25DRAFT_1816184</name>
</gene>
<dbReference type="Proteomes" id="UP000814140">
    <property type="component" value="Unassembled WGS sequence"/>
</dbReference>
<proteinExistence type="predicted"/>
<evidence type="ECO:0000313" key="1">
    <source>
        <dbReference type="EMBL" id="KAI0055041.1"/>
    </source>
</evidence>
<reference evidence="1" key="2">
    <citation type="journal article" date="2022" name="New Phytol.">
        <title>Evolutionary transition to the ectomycorrhizal habit in the genomes of a hyperdiverse lineage of mushroom-forming fungi.</title>
        <authorList>
            <person name="Looney B."/>
            <person name="Miyauchi S."/>
            <person name="Morin E."/>
            <person name="Drula E."/>
            <person name="Courty P.E."/>
            <person name="Kohler A."/>
            <person name="Kuo A."/>
            <person name="LaButti K."/>
            <person name="Pangilinan J."/>
            <person name="Lipzen A."/>
            <person name="Riley R."/>
            <person name="Andreopoulos W."/>
            <person name="He G."/>
            <person name="Johnson J."/>
            <person name="Nolan M."/>
            <person name="Tritt A."/>
            <person name="Barry K.W."/>
            <person name="Grigoriev I.V."/>
            <person name="Nagy L.G."/>
            <person name="Hibbett D."/>
            <person name="Henrissat B."/>
            <person name="Matheny P.B."/>
            <person name="Labbe J."/>
            <person name="Martin F.M."/>
        </authorList>
    </citation>
    <scope>NUCLEOTIDE SEQUENCE</scope>
    <source>
        <strain evidence="1">HHB10654</strain>
    </source>
</reference>
<protein>
    <submittedName>
        <fullName evidence="1">Uncharacterized protein</fullName>
    </submittedName>
</protein>
<dbReference type="EMBL" id="MU277316">
    <property type="protein sequence ID" value="KAI0055041.1"/>
    <property type="molecule type" value="Genomic_DNA"/>
</dbReference>
<organism evidence="1 2">
    <name type="scientific">Artomyces pyxidatus</name>
    <dbReference type="NCBI Taxonomy" id="48021"/>
    <lineage>
        <taxon>Eukaryota</taxon>
        <taxon>Fungi</taxon>
        <taxon>Dikarya</taxon>
        <taxon>Basidiomycota</taxon>
        <taxon>Agaricomycotina</taxon>
        <taxon>Agaricomycetes</taxon>
        <taxon>Russulales</taxon>
        <taxon>Auriscalpiaceae</taxon>
        <taxon>Artomyces</taxon>
    </lineage>
</organism>
<name>A0ACB8SH52_9AGAM</name>
<keyword evidence="2" id="KW-1185">Reference proteome</keyword>
<reference evidence="1" key="1">
    <citation type="submission" date="2021-03" db="EMBL/GenBank/DDBJ databases">
        <authorList>
            <consortium name="DOE Joint Genome Institute"/>
            <person name="Ahrendt S."/>
            <person name="Looney B.P."/>
            <person name="Miyauchi S."/>
            <person name="Morin E."/>
            <person name="Drula E."/>
            <person name="Courty P.E."/>
            <person name="Chicoki N."/>
            <person name="Fauchery L."/>
            <person name="Kohler A."/>
            <person name="Kuo A."/>
            <person name="Labutti K."/>
            <person name="Pangilinan J."/>
            <person name="Lipzen A."/>
            <person name="Riley R."/>
            <person name="Andreopoulos W."/>
            <person name="He G."/>
            <person name="Johnson J."/>
            <person name="Barry K.W."/>
            <person name="Grigoriev I.V."/>
            <person name="Nagy L."/>
            <person name="Hibbett D."/>
            <person name="Henrissat B."/>
            <person name="Matheny P.B."/>
            <person name="Labbe J."/>
            <person name="Martin F."/>
        </authorList>
    </citation>
    <scope>NUCLEOTIDE SEQUENCE</scope>
    <source>
        <strain evidence="1">HHB10654</strain>
    </source>
</reference>
<sequence>MDVDDAHDPREDNAPSADGHDGAQAEGPGDEGEGNIHEVEEELWDDPHVFRFGGKAGAPLPSQNKSGYDDYGAEIHAENAESYFHPFPTSRSWYLAHWAKMRGPSSTALNDLLAIDEISERLDVPYKNSIQLNAIIDDKLPSRPDFKVNHVTVEGESFEFHYRDPLACIRALYGDPDFTPHMVYAPERHYVDADRTVRVYNEMHTGKWWWRVQRAIEEREEGGTVVPLIVSTDKTQLTSFRNKSAYPIYLTIGNIPKSIRRKPSRRAQILLGYLPTTPLTHIKNRETRRRAVANVFHACMRKIFETIKEAGLDGVRMSGGDGVERRCHPILAVYVGDYPEQCLISCCKNMQCPNACDLQPSDLERYAEFSRRKIEDVYKALAQADRGPAAYIAACEKIGIKPIHHPFWEDLPYVDIYQSITPDVLHQVYQGMVKHMIGWIKRAFGADEVDARFARLPPSHHLRLFSSGISHLSRVSGQEHKDICRVLLGVVAGLPLPGGASPVRLVRALRALLDFTYICQYPSHSSSTLVYLDESLRVFHENKSIFVQLGIRENFNLPKLHSLLHYTPSIKQFGTTDNYSTEYSERLHIDFAKDAYRATNHKDEYYQMTRWLQRREKIQRHALYINWRMSGQPDVRLPATEWVPRTLLMKIAKEPTAKSVSFEQAAQRYGATQLRQVLTEYIIKMNNPRFSDRLVKRIAEDYNLPFSRVAAFHKVKFWHPDAQGRDEVPETLDCIHVRPAYTDSLKRVQPGRFDTALLHRTGGDRDEEQHGIQGHRVVQVRMVFSLSAKASRTAFAGHVEPPTHFAYVEWFTRPGPVADENHLMYKVTRQTTAGGTKRAASIIPVSELRSSVHLLPKFGPVAPRDWTSSNVLELCQTFFVNSFTDRHTYLTIY</sequence>
<evidence type="ECO:0000313" key="2">
    <source>
        <dbReference type="Proteomes" id="UP000814140"/>
    </source>
</evidence>